<dbReference type="InterPro" id="IPR005031">
    <property type="entry name" value="COQ10_START"/>
</dbReference>
<name>A0A9R0S0A6_TRITD</name>
<reference evidence="3 4" key="1">
    <citation type="submission" date="2017-09" db="EMBL/GenBank/DDBJ databases">
        <authorList>
            <consortium name="International Durum Wheat Genome Sequencing Consortium (IDWGSC)"/>
            <person name="Milanesi L."/>
        </authorList>
    </citation>
    <scope>NUCLEOTIDE SEQUENCE [LARGE SCALE GENOMIC DNA]</scope>
    <source>
        <strain evidence="4">cv. Svevo</strain>
    </source>
</reference>
<feature type="domain" description="Coenzyme Q-binding protein COQ10 START" evidence="2">
    <location>
        <begin position="21"/>
        <end position="56"/>
    </location>
</feature>
<evidence type="ECO:0000313" key="3">
    <source>
        <dbReference type="EMBL" id="VAH70133.1"/>
    </source>
</evidence>
<proteinExistence type="predicted"/>
<keyword evidence="4" id="KW-1185">Reference proteome</keyword>
<dbReference type="SUPFAM" id="SSF55961">
    <property type="entry name" value="Bet v1-like"/>
    <property type="match status" value="1"/>
</dbReference>
<comment type="subcellular location">
    <subcellularLocation>
        <location evidence="1">Nucleus</location>
    </subcellularLocation>
</comment>
<evidence type="ECO:0000313" key="4">
    <source>
        <dbReference type="Proteomes" id="UP000324705"/>
    </source>
</evidence>
<gene>
    <name evidence="3" type="ORF">TRITD_3Av1G281870</name>
</gene>
<dbReference type="PANTHER" id="PTHR34060:SF1">
    <property type="entry name" value="POLYKETIDE CYCLASE _ DEHYDRASE AND LIPID TRANSPORT PROTEIN"/>
    <property type="match status" value="1"/>
</dbReference>
<dbReference type="Pfam" id="PF03364">
    <property type="entry name" value="Polyketide_cyc"/>
    <property type="match status" value="2"/>
</dbReference>
<dbReference type="Proteomes" id="UP000324705">
    <property type="component" value="Chromosome 3A"/>
</dbReference>
<dbReference type="AlphaFoldDB" id="A0A9R0S0A6"/>
<protein>
    <recommendedName>
        <fullName evidence="2">Coenzyme Q-binding protein COQ10 START domain-containing protein</fullName>
    </recommendedName>
</protein>
<dbReference type="Gene3D" id="3.30.530.20">
    <property type="match status" value="2"/>
</dbReference>
<accession>A0A9R0S0A6</accession>
<evidence type="ECO:0000256" key="1">
    <source>
        <dbReference type="ARBA" id="ARBA00004123"/>
    </source>
</evidence>
<dbReference type="EMBL" id="LT934115">
    <property type="protein sequence ID" value="VAH70133.1"/>
    <property type="molecule type" value="Genomic_DNA"/>
</dbReference>
<dbReference type="GO" id="GO:0005634">
    <property type="term" value="C:nucleus"/>
    <property type="evidence" value="ECO:0007669"/>
    <property type="project" value="UniProtKB-SubCell"/>
</dbReference>
<sequence length="264" mass="30187">MEVRKLPGKKNRRLVRARVRVGAPLQAVWATLTDYEGLAGFIPGLSECRLLHQDKAFARLYQVDDATEGGEISSGQEFQTTLSYVVELEPKLWVPVRLLEGRICKEIKTNLICIREEAEKVQRLLDESHVFSVITRMNPEGFLTMPFLIIVPCPLLNRECYKGEMEVLLESRARCRETAFNMIDGDFKVFQGKWSVQEVDATTDEGGEVPISQEFQTMLSYVVELEPKLWVPVRLLEGRICKEIKTNLVCIREEAERVQRLQGG</sequence>
<evidence type="ECO:0000259" key="2">
    <source>
        <dbReference type="Pfam" id="PF03364"/>
    </source>
</evidence>
<dbReference type="InterPro" id="IPR023393">
    <property type="entry name" value="START-like_dom_sf"/>
</dbReference>
<organism evidence="3 4">
    <name type="scientific">Triticum turgidum subsp. durum</name>
    <name type="common">Durum wheat</name>
    <name type="synonym">Triticum durum</name>
    <dbReference type="NCBI Taxonomy" id="4567"/>
    <lineage>
        <taxon>Eukaryota</taxon>
        <taxon>Viridiplantae</taxon>
        <taxon>Streptophyta</taxon>
        <taxon>Embryophyta</taxon>
        <taxon>Tracheophyta</taxon>
        <taxon>Spermatophyta</taxon>
        <taxon>Magnoliopsida</taxon>
        <taxon>Liliopsida</taxon>
        <taxon>Poales</taxon>
        <taxon>Poaceae</taxon>
        <taxon>BOP clade</taxon>
        <taxon>Pooideae</taxon>
        <taxon>Triticodae</taxon>
        <taxon>Triticeae</taxon>
        <taxon>Triticinae</taxon>
        <taxon>Triticum</taxon>
    </lineage>
</organism>
<dbReference type="PANTHER" id="PTHR34060">
    <property type="entry name" value="POLYKETIDE CYCLASE / DEHYDRASE AND LIPID TRANSPORT PROTEIN"/>
    <property type="match status" value="1"/>
</dbReference>
<feature type="domain" description="Coenzyme Q-binding protein COQ10 START" evidence="2">
    <location>
        <begin position="173"/>
        <end position="247"/>
    </location>
</feature>
<dbReference type="Gramene" id="TRITD3Av1G281870.2">
    <property type="protein sequence ID" value="TRITD3Av1G281870.2"/>
    <property type="gene ID" value="TRITD3Av1G281870"/>
</dbReference>